<keyword evidence="2" id="KW-1185">Reference proteome</keyword>
<sequence>MKNYYLLEVLDGVYFVQFKGNKDSLVYSVDQEEAWKTSNLQAAQNMKICLMRIYNISSKVVVYDQYPMEGGGTLFA</sequence>
<organism evidence="1 2">
    <name type="scientific">Pseudoneobacillus rhizosphaerae</name>
    <dbReference type="NCBI Taxonomy" id="2880968"/>
    <lineage>
        <taxon>Bacteria</taxon>
        <taxon>Bacillati</taxon>
        <taxon>Bacillota</taxon>
        <taxon>Bacilli</taxon>
        <taxon>Bacillales</taxon>
        <taxon>Bacillaceae</taxon>
        <taxon>Pseudoneobacillus</taxon>
    </lineage>
</organism>
<dbReference type="RefSeq" id="WP_230494622.1">
    <property type="nucleotide sequence ID" value="NZ_CAKJTG010000001.1"/>
</dbReference>
<protein>
    <submittedName>
        <fullName evidence="1">Uncharacterized protein</fullName>
    </submittedName>
</protein>
<dbReference type="Proteomes" id="UP000789845">
    <property type="component" value="Unassembled WGS sequence"/>
</dbReference>
<proteinExistence type="predicted"/>
<evidence type="ECO:0000313" key="1">
    <source>
        <dbReference type="EMBL" id="CAG9606331.1"/>
    </source>
</evidence>
<accession>A0A9C7L8J0</accession>
<comment type="caution">
    <text evidence="1">The sequence shown here is derived from an EMBL/GenBank/DDBJ whole genome shotgun (WGS) entry which is preliminary data.</text>
</comment>
<dbReference type="EMBL" id="CAKJTG010000001">
    <property type="protein sequence ID" value="CAG9606331.1"/>
    <property type="molecule type" value="Genomic_DNA"/>
</dbReference>
<evidence type="ECO:0000313" key="2">
    <source>
        <dbReference type="Proteomes" id="UP000789845"/>
    </source>
</evidence>
<reference evidence="1" key="1">
    <citation type="submission" date="2021-10" db="EMBL/GenBank/DDBJ databases">
        <authorList>
            <person name="Criscuolo A."/>
        </authorList>
    </citation>
    <scope>NUCLEOTIDE SEQUENCE</scope>
    <source>
        <strain evidence="1">CIP111885</strain>
    </source>
</reference>
<name>A0A9C7L8J0_9BACI</name>
<dbReference type="AlphaFoldDB" id="A0A9C7L8J0"/>
<gene>
    <name evidence="1" type="ORF">NEOCIP111885_00019</name>
</gene>